<reference evidence="1" key="1">
    <citation type="journal article" date="2019" name="bioRxiv">
        <title>The Genome of the Zebra Mussel, Dreissena polymorpha: A Resource for Invasive Species Research.</title>
        <authorList>
            <person name="McCartney M.A."/>
            <person name="Auch B."/>
            <person name="Kono T."/>
            <person name="Mallez S."/>
            <person name="Zhang Y."/>
            <person name="Obille A."/>
            <person name="Becker A."/>
            <person name="Abrahante J.E."/>
            <person name="Garbe J."/>
            <person name="Badalamenti J.P."/>
            <person name="Herman A."/>
            <person name="Mangelson H."/>
            <person name="Liachko I."/>
            <person name="Sullivan S."/>
            <person name="Sone E.D."/>
            <person name="Koren S."/>
            <person name="Silverstein K.A.T."/>
            <person name="Beckman K.B."/>
            <person name="Gohl D.M."/>
        </authorList>
    </citation>
    <scope>NUCLEOTIDE SEQUENCE</scope>
    <source>
        <strain evidence="1">Duluth1</strain>
        <tissue evidence="1">Whole animal</tissue>
    </source>
</reference>
<proteinExistence type="predicted"/>
<evidence type="ECO:0000313" key="2">
    <source>
        <dbReference type="Proteomes" id="UP000828390"/>
    </source>
</evidence>
<dbReference type="Proteomes" id="UP000828390">
    <property type="component" value="Unassembled WGS sequence"/>
</dbReference>
<keyword evidence="2" id="KW-1185">Reference proteome</keyword>
<sequence length="123" mass="14019">MNKEEGLKGPKSSEINWASRVLTRKNAPPPGSHLYFQPIITIFEPIQDIIETYILAKFYEDWNINVASTDIHETNVLSKFHENWAKNVTSSVFTFSHNIHIEKNAIPTGGHVFSPIPTIFKLL</sequence>
<evidence type="ECO:0000313" key="1">
    <source>
        <dbReference type="EMBL" id="KAH3812732.1"/>
    </source>
</evidence>
<name>A0A9D4GEX2_DREPO</name>
<dbReference type="AlphaFoldDB" id="A0A9D4GEX2"/>
<comment type="caution">
    <text evidence="1">The sequence shown here is derived from an EMBL/GenBank/DDBJ whole genome shotgun (WGS) entry which is preliminary data.</text>
</comment>
<reference evidence="1" key="2">
    <citation type="submission" date="2020-11" db="EMBL/GenBank/DDBJ databases">
        <authorList>
            <person name="McCartney M.A."/>
            <person name="Auch B."/>
            <person name="Kono T."/>
            <person name="Mallez S."/>
            <person name="Becker A."/>
            <person name="Gohl D.M."/>
            <person name="Silverstein K.A.T."/>
            <person name="Koren S."/>
            <person name="Bechman K.B."/>
            <person name="Herman A."/>
            <person name="Abrahante J.E."/>
            <person name="Garbe J."/>
        </authorList>
    </citation>
    <scope>NUCLEOTIDE SEQUENCE</scope>
    <source>
        <strain evidence="1">Duluth1</strain>
        <tissue evidence="1">Whole animal</tissue>
    </source>
</reference>
<protein>
    <submittedName>
        <fullName evidence="1">Uncharacterized protein</fullName>
    </submittedName>
</protein>
<dbReference type="EMBL" id="JAIWYP010000006">
    <property type="protein sequence ID" value="KAH3812732.1"/>
    <property type="molecule type" value="Genomic_DNA"/>
</dbReference>
<accession>A0A9D4GEX2</accession>
<organism evidence="1 2">
    <name type="scientific">Dreissena polymorpha</name>
    <name type="common">Zebra mussel</name>
    <name type="synonym">Mytilus polymorpha</name>
    <dbReference type="NCBI Taxonomy" id="45954"/>
    <lineage>
        <taxon>Eukaryota</taxon>
        <taxon>Metazoa</taxon>
        <taxon>Spiralia</taxon>
        <taxon>Lophotrochozoa</taxon>
        <taxon>Mollusca</taxon>
        <taxon>Bivalvia</taxon>
        <taxon>Autobranchia</taxon>
        <taxon>Heteroconchia</taxon>
        <taxon>Euheterodonta</taxon>
        <taxon>Imparidentia</taxon>
        <taxon>Neoheterodontei</taxon>
        <taxon>Myida</taxon>
        <taxon>Dreissenoidea</taxon>
        <taxon>Dreissenidae</taxon>
        <taxon>Dreissena</taxon>
    </lineage>
</organism>
<gene>
    <name evidence="1" type="ORF">DPMN_141170</name>
</gene>